<dbReference type="AlphaFoldDB" id="A0AAV0VRW5"/>
<organism evidence="5 6">
    <name type="scientific">Macrosiphum euphorbiae</name>
    <name type="common">potato aphid</name>
    <dbReference type="NCBI Taxonomy" id="13131"/>
    <lineage>
        <taxon>Eukaryota</taxon>
        <taxon>Metazoa</taxon>
        <taxon>Ecdysozoa</taxon>
        <taxon>Arthropoda</taxon>
        <taxon>Hexapoda</taxon>
        <taxon>Insecta</taxon>
        <taxon>Pterygota</taxon>
        <taxon>Neoptera</taxon>
        <taxon>Paraneoptera</taxon>
        <taxon>Hemiptera</taxon>
        <taxon>Sternorrhyncha</taxon>
        <taxon>Aphidomorpha</taxon>
        <taxon>Aphidoidea</taxon>
        <taxon>Aphididae</taxon>
        <taxon>Macrosiphini</taxon>
        <taxon>Macrosiphum</taxon>
    </lineage>
</organism>
<reference evidence="5 6" key="1">
    <citation type="submission" date="2023-01" db="EMBL/GenBank/DDBJ databases">
        <authorList>
            <person name="Whitehead M."/>
        </authorList>
    </citation>
    <scope>NUCLEOTIDE SEQUENCE [LARGE SCALE GENOMIC DNA]</scope>
</reference>
<feature type="compositionally biased region" description="Basic and acidic residues" evidence="3">
    <location>
        <begin position="65"/>
        <end position="82"/>
    </location>
</feature>
<accession>A0AAV0VRW5</accession>
<name>A0AAV0VRW5_9HEMI</name>
<dbReference type="InterPro" id="IPR051217">
    <property type="entry name" value="Insect_Cuticle_Struc_Prot"/>
</dbReference>
<evidence type="ECO:0000256" key="4">
    <source>
        <dbReference type="SAM" id="SignalP"/>
    </source>
</evidence>
<evidence type="ECO:0000313" key="5">
    <source>
        <dbReference type="EMBL" id="CAI6344446.1"/>
    </source>
</evidence>
<dbReference type="PROSITE" id="PS51155">
    <property type="entry name" value="CHIT_BIND_RR_2"/>
    <property type="match status" value="1"/>
</dbReference>
<gene>
    <name evidence="5" type="ORF">MEUPH1_LOCUS1577</name>
</gene>
<protein>
    <submittedName>
        <fullName evidence="5">Uncharacterized protein</fullName>
    </submittedName>
</protein>
<dbReference type="InterPro" id="IPR000618">
    <property type="entry name" value="Insect_cuticle"/>
</dbReference>
<keyword evidence="6" id="KW-1185">Reference proteome</keyword>
<dbReference type="GO" id="GO:0042302">
    <property type="term" value="F:structural constituent of cuticle"/>
    <property type="evidence" value="ECO:0007669"/>
    <property type="project" value="UniProtKB-UniRule"/>
</dbReference>
<feature type="signal peptide" evidence="4">
    <location>
        <begin position="1"/>
        <end position="21"/>
    </location>
</feature>
<feature type="chain" id="PRO_5043729254" evidence="4">
    <location>
        <begin position="22"/>
        <end position="176"/>
    </location>
</feature>
<evidence type="ECO:0000256" key="2">
    <source>
        <dbReference type="PROSITE-ProRule" id="PRU00497"/>
    </source>
</evidence>
<evidence type="ECO:0000313" key="6">
    <source>
        <dbReference type="Proteomes" id="UP001160148"/>
    </source>
</evidence>
<evidence type="ECO:0000256" key="3">
    <source>
        <dbReference type="SAM" id="MobiDB-lite"/>
    </source>
</evidence>
<feature type="region of interest" description="Disordered" evidence="3">
    <location>
        <begin position="63"/>
        <end position="82"/>
    </location>
</feature>
<keyword evidence="1 2" id="KW-0193">Cuticle</keyword>
<feature type="region of interest" description="Disordered" evidence="3">
    <location>
        <begin position="154"/>
        <end position="176"/>
    </location>
</feature>
<dbReference type="GO" id="GO:0005615">
    <property type="term" value="C:extracellular space"/>
    <property type="evidence" value="ECO:0007669"/>
    <property type="project" value="TreeGrafter"/>
</dbReference>
<dbReference type="InterPro" id="IPR031311">
    <property type="entry name" value="CHIT_BIND_RR_consensus"/>
</dbReference>
<comment type="caution">
    <text evidence="5">The sequence shown here is derived from an EMBL/GenBank/DDBJ whole genome shotgun (WGS) entry which is preliminary data.</text>
</comment>
<dbReference type="PRINTS" id="PR00947">
    <property type="entry name" value="CUTICLE"/>
</dbReference>
<dbReference type="PANTHER" id="PTHR12236:SF14">
    <property type="entry name" value="CUTICULAR PROTEIN 66CB"/>
    <property type="match status" value="1"/>
</dbReference>
<feature type="compositionally biased region" description="Low complexity" evidence="3">
    <location>
        <begin position="167"/>
        <end position="176"/>
    </location>
</feature>
<proteinExistence type="predicted"/>
<dbReference type="Proteomes" id="UP001160148">
    <property type="component" value="Unassembled WGS sequence"/>
</dbReference>
<dbReference type="GO" id="GO:0031012">
    <property type="term" value="C:extracellular matrix"/>
    <property type="evidence" value="ECO:0007669"/>
    <property type="project" value="TreeGrafter"/>
</dbReference>
<dbReference type="Pfam" id="PF00379">
    <property type="entry name" value="Chitin_bind_4"/>
    <property type="match status" value="1"/>
</dbReference>
<keyword evidence="4" id="KW-0732">Signal</keyword>
<sequence>MKDSAVIASYVLLGMVAWSQCLPYLGEYQQAPQSFDVHEPSYNDGNGYPHRPQPAAAQLYNHRPQAQDHHEDHHEDHREDHHVDHHEPVHYSFHYDVHDPHTGDVKSQHETRTGDVVTGFYTLVEPDGTIRTVKYTADKHHGFNAVVDRKKPNFDAGTFNYHHHHQQQQPQQHHYK</sequence>
<dbReference type="PROSITE" id="PS00233">
    <property type="entry name" value="CHIT_BIND_RR_1"/>
    <property type="match status" value="1"/>
</dbReference>
<dbReference type="EMBL" id="CARXXK010000001">
    <property type="protein sequence ID" value="CAI6344446.1"/>
    <property type="molecule type" value="Genomic_DNA"/>
</dbReference>
<evidence type="ECO:0000256" key="1">
    <source>
        <dbReference type="ARBA" id="ARBA00022460"/>
    </source>
</evidence>
<dbReference type="PANTHER" id="PTHR12236">
    <property type="entry name" value="STRUCTURAL CONTITUENT OF CUTICLE"/>
    <property type="match status" value="1"/>
</dbReference>